<feature type="domain" description="Glycosyl transferase family 1" evidence="1">
    <location>
        <begin position="168"/>
        <end position="280"/>
    </location>
</feature>
<dbReference type="GO" id="GO:0016757">
    <property type="term" value="F:glycosyltransferase activity"/>
    <property type="evidence" value="ECO:0007669"/>
    <property type="project" value="InterPro"/>
</dbReference>
<feature type="domain" description="Glycosyltransferase subfamily 4-like N-terminal" evidence="2">
    <location>
        <begin position="14"/>
        <end position="161"/>
    </location>
</feature>
<gene>
    <name evidence="3" type="ORF">TQ32_02080</name>
</gene>
<dbReference type="RefSeq" id="WP_068320531.1">
    <property type="nucleotide sequence ID" value="NZ_CP010835.1"/>
</dbReference>
<dbReference type="CDD" id="cd03801">
    <property type="entry name" value="GT4_PimA-like"/>
    <property type="match status" value="1"/>
</dbReference>
<keyword evidence="3" id="KW-0808">Transferase</keyword>
<evidence type="ECO:0000259" key="1">
    <source>
        <dbReference type="Pfam" id="PF00534"/>
    </source>
</evidence>
<evidence type="ECO:0000313" key="4">
    <source>
        <dbReference type="Proteomes" id="UP000070587"/>
    </source>
</evidence>
<dbReference type="InterPro" id="IPR001296">
    <property type="entry name" value="Glyco_trans_1"/>
</dbReference>
<reference evidence="4" key="1">
    <citation type="submission" date="2015-02" db="EMBL/GenBank/DDBJ databases">
        <title>Pyrococcus kukulkanii sp. nov., a novel hyperthermophilic archaeon isolated from a deep-sea hydrothermal vent at the Guaymas Basin.</title>
        <authorList>
            <person name="Oger P.M."/>
            <person name="Callac N."/>
            <person name="Jebbar M."/>
            <person name="Godfroy A."/>
        </authorList>
    </citation>
    <scope>NUCLEOTIDE SEQUENCE [LARGE SCALE GENOMIC DNA]</scope>
    <source>
        <strain evidence="4">NCB100</strain>
    </source>
</reference>
<dbReference type="PANTHER" id="PTHR45947:SF3">
    <property type="entry name" value="SULFOQUINOVOSYL TRANSFERASE SQD2"/>
    <property type="match status" value="1"/>
</dbReference>
<evidence type="ECO:0000313" key="3">
    <source>
        <dbReference type="EMBL" id="AMM53411.1"/>
    </source>
</evidence>
<sequence>MRILMVGHYPPHKGGVARHVKELVECLRERHEVHVLTYGTVKVEEEGVYSVKVPNIFGLRGVSFVLLASKVIRRLHEKNAYDVIHAHYVGTTSYSSILSGVRPVVITAHGSDLEFMSKLPLGRYFVKESLIKADKVIAVSHYLAKKALALGAREVKVIPNWTALSGRSERKAIVFLGRIAKYKGVDDFIKLAEHFPNEEFIIAGEGPRIKAPENVRFLGYVRAEEVLSRAKILVLPSRREGFGLVILEANSFGVPVLGRAIGGIRELIRHGKNGYLFSTLEEAIEFLSHLLEGKEGVKRGTIGKRISTFYSLERACREIEKVYEEVVR</sequence>
<dbReference type="Pfam" id="PF13439">
    <property type="entry name" value="Glyco_transf_4"/>
    <property type="match status" value="1"/>
</dbReference>
<dbReference type="Proteomes" id="UP000070587">
    <property type="component" value="Chromosome"/>
</dbReference>
<dbReference type="PATRIC" id="fig|1609559.3.peg.421"/>
<dbReference type="AlphaFoldDB" id="A0A127B7Q0"/>
<dbReference type="InterPro" id="IPR050194">
    <property type="entry name" value="Glycosyltransferase_grp1"/>
</dbReference>
<name>A0A127B7Q0_9EURY</name>
<reference evidence="3 4" key="2">
    <citation type="journal article" date="2016" name="Int. J. Syst. Evol. Microbiol.">
        <title>Pyrococcus kukulkanii sp. nov., a hyperthermophilic, piezophilic archaeon isolated from a deep-sea hydrothermal vent.</title>
        <authorList>
            <person name="Callac N."/>
            <person name="Oger P."/>
            <person name="Lesongeur F."/>
            <person name="Rattray J.E."/>
            <person name="Vannier P."/>
            <person name="Michoud G."/>
            <person name="Beauverger M."/>
            <person name="Gayet N."/>
            <person name="Rouxel O."/>
            <person name="Jebbar M."/>
            <person name="Godfroy A."/>
        </authorList>
    </citation>
    <scope>NUCLEOTIDE SEQUENCE [LARGE SCALE GENOMIC DNA]</scope>
    <source>
        <strain evidence="3 4">NCB100</strain>
    </source>
</reference>
<dbReference type="Gene3D" id="3.40.50.2000">
    <property type="entry name" value="Glycogen Phosphorylase B"/>
    <property type="match status" value="2"/>
</dbReference>
<organism evidence="3 4">
    <name type="scientific">Pyrococcus kukulkanii</name>
    <dbReference type="NCBI Taxonomy" id="1609559"/>
    <lineage>
        <taxon>Archaea</taxon>
        <taxon>Methanobacteriati</taxon>
        <taxon>Methanobacteriota</taxon>
        <taxon>Thermococci</taxon>
        <taxon>Thermococcales</taxon>
        <taxon>Thermococcaceae</taxon>
        <taxon>Pyrococcus</taxon>
    </lineage>
</organism>
<dbReference type="STRING" id="1609559.TQ32_02080"/>
<dbReference type="Pfam" id="PF00534">
    <property type="entry name" value="Glycos_transf_1"/>
    <property type="match status" value="1"/>
</dbReference>
<dbReference type="OrthoDB" id="132546at2157"/>
<dbReference type="PANTHER" id="PTHR45947">
    <property type="entry name" value="SULFOQUINOVOSYL TRANSFERASE SQD2"/>
    <property type="match status" value="1"/>
</dbReference>
<proteinExistence type="predicted"/>
<dbReference type="SUPFAM" id="SSF53756">
    <property type="entry name" value="UDP-Glycosyltransferase/glycogen phosphorylase"/>
    <property type="match status" value="1"/>
</dbReference>
<dbReference type="InterPro" id="IPR028098">
    <property type="entry name" value="Glyco_trans_4-like_N"/>
</dbReference>
<accession>A0A127B7Q0</accession>
<evidence type="ECO:0000259" key="2">
    <source>
        <dbReference type="Pfam" id="PF13439"/>
    </source>
</evidence>
<dbReference type="GeneID" id="28490583"/>
<protein>
    <submittedName>
        <fullName evidence="3">Glycosyl transferase</fullName>
    </submittedName>
</protein>
<dbReference type="KEGG" id="pyc:TQ32_02080"/>
<dbReference type="EMBL" id="CP010835">
    <property type="protein sequence ID" value="AMM53411.1"/>
    <property type="molecule type" value="Genomic_DNA"/>
</dbReference>